<evidence type="ECO:0000313" key="1">
    <source>
        <dbReference type="EMBL" id="KKN06035.1"/>
    </source>
</evidence>
<organism evidence="1">
    <name type="scientific">marine sediment metagenome</name>
    <dbReference type="NCBI Taxonomy" id="412755"/>
    <lineage>
        <taxon>unclassified sequences</taxon>
        <taxon>metagenomes</taxon>
        <taxon>ecological metagenomes</taxon>
    </lineage>
</organism>
<dbReference type="EMBL" id="LAZR01004735">
    <property type="protein sequence ID" value="KKN06035.1"/>
    <property type="molecule type" value="Genomic_DNA"/>
</dbReference>
<name>A0A0F9MF75_9ZZZZ</name>
<sequence>MDPPWQHFPGGDDFLHPPPCSIFGVELEIIVDEAAPPGMPTMFIKTNKERDLNAIFITRILTYGGEMPSSHNLNVNAILTKVKTKRPAVTCEAFDLNARVKKLRFTITAKSVQPFSSTISTM</sequence>
<dbReference type="AlphaFoldDB" id="A0A0F9MF75"/>
<accession>A0A0F9MF75</accession>
<gene>
    <name evidence="1" type="ORF">LCGC14_1081480</name>
</gene>
<protein>
    <submittedName>
        <fullName evidence="1">Uncharacterized protein</fullName>
    </submittedName>
</protein>
<comment type="caution">
    <text evidence="1">The sequence shown here is derived from an EMBL/GenBank/DDBJ whole genome shotgun (WGS) entry which is preliminary data.</text>
</comment>
<proteinExistence type="predicted"/>
<reference evidence="1" key="1">
    <citation type="journal article" date="2015" name="Nature">
        <title>Complex archaea that bridge the gap between prokaryotes and eukaryotes.</title>
        <authorList>
            <person name="Spang A."/>
            <person name="Saw J.H."/>
            <person name="Jorgensen S.L."/>
            <person name="Zaremba-Niedzwiedzka K."/>
            <person name="Martijn J."/>
            <person name="Lind A.E."/>
            <person name="van Eijk R."/>
            <person name="Schleper C."/>
            <person name="Guy L."/>
            <person name="Ettema T.J."/>
        </authorList>
    </citation>
    <scope>NUCLEOTIDE SEQUENCE</scope>
</reference>